<protein>
    <submittedName>
        <fullName evidence="6">Putative glutathione s-transferase protein</fullName>
    </submittedName>
</protein>
<dbReference type="PROSITE" id="PS50048">
    <property type="entry name" value="ZN2_CY6_FUNGAL_2"/>
    <property type="match status" value="1"/>
</dbReference>
<keyword evidence="2" id="KW-0539">Nucleus</keyword>
<dbReference type="GO" id="GO:0045944">
    <property type="term" value="P:positive regulation of transcription by RNA polymerase II"/>
    <property type="evidence" value="ECO:0007669"/>
    <property type="project" value="TreeGrafter"/>
</dbReference>
<dbReference type="GO" id="GO:0000976">
    <property type="term" value="F:transcription cis-regulatory region binding"/>
    <property type="evidence" value="ECO:0007669"/>
    <property type="project" value="TreeGrafter"/>
</dbReference>
<dbReference type="OMA" id="RRIVEMN"/>
<dbReference type="InterPro" id="IPR004045">
    <property type="entry name" value="Glutathione_S-Trfase_N"/>
</dbReference>
<evidence type="ECO:0000256" key="1">
    <source>
        <dbReference type="ARBA" id="ARBA00004123"/>
    </source>
</evidence>
<dbReference type="SUPFAM" id="SSF47616">
    <property type="entry name" value="GST C-terminal domain-like"/>
    <property type="match status" value="1"/>
</dbReference>
<dbReference type="GO" id="GO:0016740">
    <property type="term" value="F:transferase activity"/>
    <property type="evidence" value="ECO:0007669"/>
    <property type="project" value="UniProtKB-KW"/>
</dbReference>
<evidence type="ECO:0000313" key="6">
    <source>
        <dbReference type="EMBL" id="EOD42950.1"/>
    </source>
</evidence>
<dbReference type="SMART" id="SM00066">
    <property type="entry name" value="GAL4"/>
    <property type="match status" value="1"/>
</dbReference>
<keyword evidence="6" id="KW-0808">Transferase</keyword>
<accession>R1FV52</accession>
<dbReference type="Pfam" id="PF13417">
    <property type="entry name" value="GST_N_3"/>
    <property type="match status" value="1"/>
</dbReference>
<dbReference type="PANTHER" id="PTHR37534">
    <property type="entry name" value="TRANSCRIPTIONAL ACTIVATOR PROTEIN UGA3"/>
    <property type="match status" value="1"/>
</dbReference>
<dbReference type="Pfam" id="PF25907">
    <property type="entry name" value="DUF7962"/>
    <property type="match status" value="1"/>
</dbReference>
<evidence type="ECO:0000256" key="2">
    <source>
        <dbReference type="ARBA" id="ARBA00023242"/>
    </source>
</evidence>
<dbReference type="InterPro" id="IPR021858">
    <property type="entry name" value="Fun_TF"/>
</dbReference>
<sequence>MSLPIFTYDYDFSPYGRKIRLLLTLAGLPFQRVDQPPLLPRPDLESLGITYRRIPVVAIGKDIYCDTAAIVDVVQRKFKGLQPTPSDKAFEAFGAQLFNSVLTLVPAESITPAFKKDRETIYPVLSRPDFASLRPSSLGAFASTLDTIETQFLGDEPYIGGAQPSLSDVHVGPLVRWALRTLGVNQEPGFGAARFPRVHAWRVPPKALPSFPPTHSPTLPANSAPRLASLPDPQPAAVPPEEAAAAVLGAAYLEPEVDVAPEDPLGVEAGARVAVESADDAAPGAHAQVGKLRTKTFTGCWTCRSRGLKCDGRKPHCERCERSRRDCEGYGIRLHWIDPDEKGPPQGMQMRRLFDDAARQNPRFSDAFLDNTIESLDALQGPCEAHVEPFGVFSVGLNDDSYIDISTPASPASYDSYDSSVVLYSRGGSPADIPSPFAFAPDSLRIRLSPPIQPYLVSASLEERQLFDHWSSTLSGIFLPTPRVDNPFRNVFIPLALGSGDVTVAHPGHAALLHGIYAIAAFHIAEIDGAKKDHSLIAVRHYKTSLAYLRACVAETGEQPEAVFATIILMVSIYLVVGNSSNWRIHVQGGRDWLRSQVASLRKGHFAPILYQLFRCLEVIGLWHDDTHLLPEGPSGSDPSSAVVAELPSDEEQAYTAPEAYCLDRYFGLPKPIFTALQRMQDFRRRGGGATAAEVAEVRRGVEEVRGLVAALRPSDGINERLLVHHYMVFYYACRITLAREFGGAGPAAVQQLVEECLQHLELTYSIEQAVRVCGISWPLFVTACEAEGAALRARALRMFDKGWEMGIGSIKKAARVVRRVWDHRDRTGLVDVRHRQEIMEAMGMDLLLA</sequence>
<dbReference type="CDD" id="cd00299">
    <property type="entry name" value="GST_C_family"/>
    <property type="match status" value="1"/>
</dbReference>
<dbReference type="Gene3D" id="3.40.30.110">
    <property type="match status" value="1"/>
</dbReference>
<feature type="domain" description="Zn(2)-C6 fungal-type" evidence="4">
    <location>
        <begin position="299"/>
        <end position="327"/>
    </location>
</feature>
<dbReference type="GO" id="GO:0000981">
    <property type="term" value="F:DNA-binding transcription factor activity, RNA polymerase II-specific"/>
    <property type="evidence" value="ECO:0007669"/>
    <property type="project" value="InterPro"/>
</dbReference>
<evidence type="ECO:0000259" key="5">
    <source>
        <dbReference type="PROSITE" id="PS50404"/>
    </source>
</evidence>
<dbReference type="InterPro" id="IPR036249">
    <property type="entry name" value="Thioredoxin-like_sf"/>
</dbReference>
<dbReference type="SUPFAM" id="SSF52833">
    <property type="entry name" value="Thioredoxin-like"/>
    <property type="match status" value="1"/>
</dbReference>
<dbReference type="Pfam" id="PF11951">
    <property type="entry name" value="Fungal_trans_2"/>
    <property type="match status" value="1"/>
</dbReference>
<dbReference type="Proteomes" id="UP000013521">
    <property type="component" value="Unassembled WGS sequence"/>
</dbReference>
<dbReference type="InterPro" id="IPR001138">
    <property type="entry name" value="Zn2Cys6_DnaBD"/>
</dbReference>
<dbReference type="HOGENOM" id="CLU_335538_0_0_1"/>
<evidence type="ECO:0000259" key="4">
    <source>
        <dbReference type="PROSITE" id="PS50048"/>
    </source>
</evidence>
<dbReference type="KEGG" id="npa:UCRNP2_10357"/>
<name>R1FV52_BOTPV</name>
<dbReference type="GO" id="GO:0008270">
    <property type="term" value="F:zinc ion binding"/>
    <property type="evidence" value="ECO:0007669"/>
    <property type="project" value="InterPro"/>
</dbReference>
<feature type="region of interest" description="Disordered" evidence="3">
    <location>
        <begin position="209"/>
        <end position="238"/>
    </location>
</feature>
<dbReference type="eggNOG" id="ENOG502QQBG">
    <property type="taxonomic scope" value="Eukaryota"/>
</dbReference>
<dbReference type="CDD" id="cd00570">
    <property type="entry name" value="GST_N_family"/>
    <property type="match status" value="1"/>
</dbReference>
<evidence type="ECO:0000256" key="3">
    <source>
        <dbReference type="SAM" id="MobiDB-lite"/>
    </source>
</evidence>
<dbReference type="Pfam" id="PF00172">
    <property type="entry name" value="Zn_clus"/>
    <property type="match status" value="1"/>
</dbReference>
<dbReference type="InterPro" id="IPR036282">
    <property type="entry name" value="Glutathione-S-Trfase_C_sf"/>
</dbReference>
<comment type="subcellular location">
    <subcellularLocation>
        <location evidence="1">Nucleus</location>
    </subcellularLocation>
</comment>
<dbReference type="InterPro" id="IPR058268">
    <property type="entry name" value="DUF7962"/>
</dbReference>
<dbReference type="OrthoDB" id="3477330at2759"/>
<gene>
    <name evidence="6" type="ORF">UCRNP2_10357</name>
</gene>
<dbReference type="EMBL" id="KB916926">
    <property type="protein sequence ID" value="EOD42950.1"/>
    <property type="molecule type" value="Genomic_DNA"/>
</dbReference>
<dbReference type="Gene3D" id="4.10.240.10">
    <property type="entry name" value="Zn(2)-C6 fungal-type DNA-binding domain"/>
    <property type="match status" value="1"/>
</dbReference>
<dbReference type="PANTHER" id="PTHR37534:SF49">
    <property type="entry name" value="LYSINE BIOSYNTHESIS REGULATORY PROTEIN LYS14"/>
    <property type="match status" value="1"/>
</dbReference>
<reference evidence="7" key="1">
    <citation type="journal article" date="2013" name="Genome Announc.">
        <title>Draft genome sequence of Neofusicoccum parvum isolate UCR-NP2, a fungal vascular pathogen associated with grapevine cankers.</title>
        <authorList>
            <person name="Blanco-Ulate B."/>
            <person name="Rolshausen P."/>
            <person name="Cantu D."/>
        </authorList>
    </citation>
    <scope>NUCLEOTIDE SEQUENCE [LARGE SCALE GENOMIC DNA]</scope>
    <source>
        <strain evidence="7">UCR-NP2</strain>
    </source>
</reference>
<feature type="domain" description="GST N-terminal" evidence="5">
    <location>
        <begin position="3"/>
        <end position="82"/>
    </location>
</feature>
<dbReference type="GO" id="GO:0005634">
    <property type="term" value="C:nucleus"/>
    <property type="evidence" value="ECO:0007669"/>
    <property type="project" value="UniProtKB-SubCell"/>
</dbReference>
<proteinExistence type="predicted"/>
<organism evidence="6 7">
    <name type="scientific">Botryosphaeria parva (strain UCR-NP2)</name>
    <name type="common">Grapevine canker fungus</name>
    <name type="synonym">Neofusicoccum parvum</name>
    <dbReference type="NCBI Taxonomy" id="1287680"/>
    <lineage>
        <taxon>Eukaryota</taxon>
        <taxon>Fungi</taxon>
        <taxon>Dikarya</taxon>
        <taxon>Ascomycota</taxon>
        <taxon>Pezizomycotina</taxon>
        <taxon>Dothideomycetes</taxon>
        <taxon>Dothideomycetes incertae sedis</taxon>
        <taxon>Botryosphaeriales</taxon>
        <taxon>Botryosphaeriaceae</taxon>
        <taxon>Neofusicoccum</taxon>
    </lineage>
</organism>
<dbReference type="SUPFAM" id="SSF57701">
    <property type="entry name" value="Zn2/Cys6 DNA-binding domain"/>
    <property type="match status" value="1"/>
</dbReference>
<dbReference type="InterPro" id="IPR036864">
    <property type="entry name" value="Zn2-C6_fun-type_DNA-bd_sf"/>
</dbReference>
<evidence type="ECO:0000313" key="7">
    <source>
        <dbReference type="Proteomes" id="UP000013521"/>
    </source>
</evidence>
<dbReference type="CDD" id="cd00067">
    <property type="entry name" value="GAL4"/>
    <property type="match status" value="1"/>
</dbReference>
<dbReference type="PROSITE" id="PS50404">
    <property type="entry name" value="GST_NTER"/>
    <property type="match status" value="1"/>
</dbReference>
<dbReference type="AlphaFoldDB" id="R1FV52"/>